<dbReference type="InterPro" id="IPR048365">
    <property type="entry name" value="TNP-like_RNaseH_N"/>
</dbReference>
<feature type="domain" description="THAP-type" evidence="6">
    <location>
        <begin position="1"/>
        <end position="83"/>
    </location>
</feature>
<dbReference type="GO" id="GO:0008270">
    <property type="term" value="F:zinc ion binding"/>
    <property type="evidence" value="ECO:0007669"/>
    <property type="project" value="UniProtKB-KW"/>
</dbReference>
<dbReference type="AlphaFoldDB" id="A0AAV1LTS7"/>
<evidence type="ECO:0000256" key="4">
    <source>
        <dbReference type="ARBA" id="ARBA00023125"/>
    </source>
</evidence>
<organism evidence="7 8">
    <name type="scientific">Parnassius mnemosyne</name>
    <name type="common">clouded apollo</name>
    <dbReference type="NCBI Taxonomy" id="213953"/>
    <lineage>
        <taxon>Eukaryota</taxon>
        <taxon>Metazoa</taxon>
        <taxon>Ecdysozoa</taxon>
        <taxon>Arthropoda</taxon>
        <taxon>Hexapoda</taxon>
        <taxon>Insecta</taxon>
        <taxon>Pterygota</taxon>
        <taxon>Neoptera</taxon>
        <taxon>Endopterygota</taxon>
        <taxon>Lepidoptera</taxon>
        <taxon>Glossata</taxon>
        <taxon>Ditrysia</taxon>
        <taxon>Papilionoidea</taxon>
        <taxon>Papilionidae</taxon>
        <taxon>Parnassiinae</taxon>
        <taxon>Parnassini</taxon>
        <taxon>Parnassius</taxon>
        <taxon>Driopa</taxon>
    </lineage>
</organism>
<dbReference type="SMART" id="SM00980">
    <property type="entry name" value="THAP"/>
    <property type="match status" value="1"/>
</dbReference>
<dbReference type="Pfam" id="PF21787">
    <property type="entry name" value="TNP-like_RNaseH_N"/>
    <property type="match status" value="1"/>
</dbReference>
<dbReference type="InterPro" id="IPR048366">
    <property type="entry name" value="TNP-like_GBD"/>
</dbReference>
<dbReference type="InterPro" id="IPR006612">
    <property type="entry name" value="THAP_Znf"/>
</dbReference>
<dbReference type="PANTHER" id="PTHR47577:SF2">
    <property type="entry name" value="THAP DOMAIN CONTAINING 9"/>
    <property type="match status" value="1"/>
</dbReference>
<evidence type="ECO:0000256" key="2">
    <source>
        <dbReference type="ARBA" id="ARBA00022771"/>
    </source>
</evidence>
<dbReference type="SUPFAM" id="SSF57716">
    <property type="entry name" value="Glucocorticoid receptor-like (DNA-binding domain)"/>
    <property type="match status" value="1"/>
</dbReference>
<dbReference type="EMBL" id="CAVLGL010000095">
    <property type="protein sequence ID" value="CAK1597574.1"/>
    <property type="molecule type" value="Genomic_DNA"/>
</dbReference>
<sequence length="751" mass="86985">MSSEKRHWECYFKCATDGVLHRFPNPHNNEDRFNLWTKVLDTDMQKRDSQYIYNCLRLCDKHFELCYRTPSKKLTRNAIPTLNIDYRQAANQPLLMDEFILSQASIKADDTPSVPALDDMTQPLLKIDLLVNMVRGEVPCSLGDISNICLPDLETPSASKEILQSADTFKAEKQMLRKVYKIENKLKELSDKYKTQCKKIKHAKNLSRSKHFLKCIEKLPESIQVFTKMQMKMKYKPRGRRCLQKQLSLIPLRPGINPQIFNHIKKTVKRLPMEKRLCTLIFDEVALEPGLHFDKGQIIGFEDFGHKNTNQIADHALVFMLISIKGKFKQPICYTFCKSCTKKDNLKYLIKSLIKEVHKTGLKIIATICDQSQSNVSVVKSLREDTRKEYLKQGLEHKSCSFEIENCKIFPLFDTPHLLKGVRNNLLNKDAKFIEDGVEKIAKWEHIKMLFNEDVGEHELRLVNKLTEFHINKDKIPKMKVKFAAQVFSQRVSSAIRFLASHKILPTECQDTASFLLMFDKLFDSFNGHTYSGTEKKFTGCLKNVSPHVSLWKELVTIIKSIKFITVIKNKDGTEKVKYEKVPSTLNWAGNIETFLEMWEMLQKEHNVTSLLTRNFNQDPLENFFCCIRSNGVRNTNPTCAQFINAYKTLLVNNLSSPHSVNANCEADDNKCLQSLSYLLKSTTDSVPQEENINFNIDLLIEKWNKACDEDQHNIIHNESKRYVAGYIIKRCQTKIFKSCKVCKNIFLMIK</sequence>
<comment type="caution">
    <text evidence="7">The sequence shown here is derived from an EMBL/GenBank/DDBJ whole genome shotgun (WGS) entry which is preliminary data.</text>
</comment>
<evidence type="ECO:0000256" key="3">
    <source>
        <dbReference type="ARBA" id="ARBA00022833"/>
    </source>
</evidence>
<proteinExistence type="predicted"/>
<dbReference type="Proteomes" id="UP001314205">
    <property type="component" value="Unassembled WGS sequence"/>
</dbReference>
<keyword evidence="8" id="KW-1185">Reference proteome</keyword>
<evidence type="ECO:0000313" key="8">
    <source>
        <dbReference type="Proteomes" id="UP001314205"/>
    </source>
</evidence>
<dbReference type="Pfam" id="PF21789">
    <property type="entry name" value="TNP-like_RNaseH_C"/>
    <property type="match status" value="1"/>
</dbReference>
<gene>
    <name evidence="7" type="ORF">PARMNEM_LOCUS16760</name>
</gene>
<dbReference type="Pfam" id="PF21788">
    <property type="entry name" value="TNP-like_GBD"/>
    <property type="match status" value="1"/>
</dbReference>
<accession>A0AAV1LTS7</accession>
<evidence type="ECO:0000256" key="5">
    <source>
        <dbReference type="PROSITE-ProRule" id="PRU00309"/>
    </source>
</evidence>
<keyword evidence="2 5" id="KW-0863">Zinc-finger</keyword>
<dbReference type="InterPro" id="IPR048367">
    <property type="entry name" value="TNP-like_RNaseH_C"/>
</dbReference>
<evidence type="ECO:0000256" key="1">
    <source>
        <dbReference type="ARBA" id="ARBA00022723"/>
    </source>
</evidence>
<dbReference type="PANTHER" id="PTHR47577">
    <property type="entry name" value="THAP DOMAIN-CONTAINING PROTEIN 6"/>
    <property type="match status" value="1"/>
</dbReference>
<reference evidence="7 8" key="1">
    <citation type="submission" date="2023-11" db="EMBL/GenBank/DDBJ databases">
        <authorList>
            <person name="Hedman E."/>
            <person name="Englund M."/>
            <person name="Stromberg M."/>
            <person name="Nyberg Akerstrom W."/>
            <person name="Nylinder S."/>
            <person name="Jareborg N."/>
            <person name="Kallberg Y."/>
            <person name="Kronander E."/>
        </authorList>
    </citation>
    <scope>NUCLEOTIDE SEQUENCE [LARGE SCALE GENOMIC DNA]</scope>
</reference>
<keyword evidence="1" id="KW-0479">Metal-binding</keyword>
<name>A0AAV1LTS7_9NEOP</name>
<keyword evidence="3" id="KW-0862">Zinc</keyword>
<protein>
    <recommendedName>
        <fullName evidence="6">THAP-type domain-containing protein</fullName>
    </recommendedName>
</protein>
<evidence type="ECO:0000259" key="6">
    <source>
        <dbReference type="PROSITE" id="PS50950"/>
    </source>
</evidence>
<keyword evidence="4 5" id="KW-0238">DNA-binding</keyword>
<dbReference type="GO" id="GO:0003677">
    <property type="term" value="F:DNA binding"/>
    <property type="evidence" value="ECO:0007669"/>
    <property type="project" value="UniProtKB-UniRule"/>
</dbReference>
<evidence type="ECO:0000313" key="7">
    <source>
        <dbReference type="EMBL" id="CAK1597574.1"/>
    </source>
</evidence>
<dbReference type="PROSITE" id="PS50950">
    <property type="entry name" value="ZF_THAP"/>
    <property type="match status" value="1"/>
</dbReference>